<keyword evidence="2" id="KW-0159">Chromosome partition</keyword>
<comment type="caution">
    <text evidence="5">The sequence shown here is derived from an EMBL/GenBank/DDBJ whole genome shotgun (WGS) entry which is preliminary data.</text>
</comment>
<dbReference type="GO" id="GO:0003677">
    <property type="term" value="F:DNA binding"/>
    <property type="evidence" value="ECO:0007669"/>
    <property type="project" value="InterPro"/>
</dbReference>
<evidence type="ECO:0000313" key="5">
    <source>
        <dbReference type="EMBL" id="TWT48955.1"/>
    </source>
</evidence>
<dbReference type="PANTHER" id="PTHR33375">
    <property type="entry name" value="CHROMOSOME-PARTITIONING PROTEIN PARB-RELATED"/>
    <property type="match status" value="1"/>
</dbReference>
<dbReference type="GO" id="GO:0005694">
    <property type="term" value="C:chromosome"/>
    <property type="evidence" value="ECO:0007669"/>
    <property type="project" value="TreeGrafter"/>
</dbReference>
<dbReference type="AlphaFoldDB" id="A0A5C5WFT6"/>
<gene>
    <name evidence="5" type="primary">parB_1</name>
    <name evidence="5" type="ORF">Pla111_07330</name>
</gene>
<name>A0A5C5WFT6_9BACT</name>
<dbReference type="Gene3D" id="1.10.10.2830">
    <property type="match status" value="1"/>
</dbReference>
<protein>
    <submittedName>
        <fullName evidence="5">Putative chromosome-partitioning protein ParB</fullName>
    </submittedName>
</protein>
<dbReference type="RefSeq" id="WP_197524709.1">
    <property type="nucleotide sequence ID" value="NZ_SJPH01000001.1"/>
</dbReference>
<dbReference type="SUPFAM" id="SSF109709">
    <property type="entry name" value="KorB DNA-binding domain-like"/>
    <property type="match status" value="1"/>
</dbReference>
<evidence type="ECO:0000313" key="6">
    <source>
        <dbReference type="Proteomes" id="UP000318995"/>
    </source>
</evidence>
<dbReference type="GO" id="GO:0045881">
    <property type="term" value="P:positive regulation of sporulation resulting in formation of a cellular spore"/>
    <property type="evidence" value="ECO:0007669"/>
    <property type="project" value="TreeGrafter"/>
</dbReference>
<dbReference type="GO" id="GO:0007059">
    <property type="term" value="P:chromosome segregation"/>
    <property type="evidence" value="ECO:0007669"/>
    <property type="project" value="UniProtKB-KW"/>
</dbReference>
<dbReference type="Proteomes" id="UP000318995">
    <property type="component" value="Unassembled WGS sequence"/>
</dbReference>
<evidence type="ECO:0000259" key="4">
    <source>
        <dbReference type="SMART" id="SM00470"/>
    </source>
</evidence>
<sequence>MIDVRELKADPDQPRQRFPAEAIDAMAASIEARGFQQPLKVRPAPDGGGYYIIDGEMRYRSALQLGQQEVPCWVFEDETDPRDIFLDQIVANEQRVNFQPYEVAHAVVRLRDYFEMPLDRIAKETGFSAPKISKLIALVEKVDPQVQAMVRDLPPGELTMNHLYSISKLPPVKQPGLASLVVDQHLTASETEMLIRRKELTGEGSSSPSPRGRPRKRFRYPTDYGEVVISLKEQPGDFKERQLKALLQAKRQLVGGDNE</sequence>
<proteinExistence type="inferred from homology"/>
<keyword evidence="6" id="KW-1185">Reference proteome</keyword>
<accession>A0A5C5WFT6</accession>
<dbReference type="EMBL" id="SJPH01000001">
    <property type="protein sequence ID" value="TWT48955.1"/>
    <property type="molecule type" value="Genomic_DNA"/>
</dbReference>
<evidence type="ECO:0000256" key="3">
    <source>
        <dbReference type="SAM" id="MobiDB-lite"/>
    </source>
</evidence>
<dbReference type="InterPro" id="IPR041468">
    <property type="entry name" value="HTH_ParB/Spo0J"/>
</dbReference>
<dbReference type="PANTHER" id="PTHR33375:SF1">
    <property type="entry name" value="CHROMOSOME-PARTITIONING PROTEIN PARB-RELATED"/>
    <property type="match status" value="1"/>
</dbReference>
<evidence type="ECO:0000256" key="2">
    <source>
        <dbReference type="ARBA" id="ARBA00022829"/>
    </source>
</evidence>
<dbReference type="InterPro" id="IPR004437">
    <property type="entry name" value="ParB/RepB/Spo0J"/>
</dbReference>
<dbReference type="Pfam" id="PF02195">
    <property type="entry name" value="ParB_N"/>
    <property type="match status" value="1"/>
</dbReference>
<dbReference type="Gene3D" id="3.90.1530.10">
    <property type="entry name" value="Conserved hypothetical protein from pyrococcus furiosus pfu- 392566-001, ParB domain"/>
    <property type="match status" value="1"/>
</dbReference>
<dbReference type="InterPro" id="IPR036086">
    <property type="entry name" value="ParB/Sulfiredoxin_sf"/>
</dbReference>
<comment type="similarity">
    <text evidence="1">Belongs to the ParB family.</text>
</comment>
<dbReference type="Pfam" id="PF17762">
    <property type="entry name" value="HTH_ParB"/>
    <property type="match status" value="1"/>
</dbReference>
<evidence type="ECO:0000256" key="1">
    <source>
        <dbReference type="ARBA" id="ARBA00006295"/>
    </source>
</evidence>
<dbReference type="NCBIfam" id="TIGR00180">
    <property type="entry name" value="parB_part"/>
    <property type="match status" value="1"/>
</dbReference>
<feature type="region of interest" description="Disordered" evidence="3">
    <location>
        <begin position="197"/>
        <end position="219"/>
    </location>
</feature>
<reference evidence="5 6" key="1">
    <citation type="submission" date="2019-02" db="EMBL/GenBank/DDBJ databases">
        <title>Deep-cultivation of Planctomycetes and their phenomic and genomic characterization uncovers novel biology.</title>
        <authorList>
            <person name="Wiegand S."/>
            <person name="Jogler M."/>
            <person name="Boedeker C."/>
            <person name="Pinto D."/>
            <person name="Vollmers J."/>
            <person name="Rivas-Marin E."/>
            <person name="Kohn T."/>
            <person name="Peeters S.H."/>
            <person name="Heuer A."/>
            <person name="Rast P."/>
            <person name="Oberbeckmann S."/>
            <person name="Bunk B."/>
            <person name="Jeske O."/>
            <person name="Meyerdierks A."/>
            <person name="Storesund J.E."/>
            <person name="Kallscheuer N."/>
            <person name="Luecker S."/>
            <person name="Lage O.M."/>
            <person name="Pohl T."/>
            <person name="Merkel B.J."/>
            <person name="Hornburger P."/>
            <person name="Mueller R.-W."/>
            <person name="Bruemmer F."/>
            <person name="Labrenz M."/>
            <person name="Spormann A.M."/>
            <person name="Op Den Camp H."/>
            <person name="Overmann J."/>
            <person name="Amann R."/>
            <person name="Jetten M.S.M."/>
            <person name="Mascher T."/>
            <person name="Medema M.H."/>
            <person name="Devos D.P."/>
            <person name="Kaster A.-K."/>
            <person name="Ovreas L."/>
            <person name="Rohde M."/>
            <person name="Galperin M.Y."/>
            <person name="Jogler C."/>
        </authorList>
    </citation>
    <scope>NUCLEOTIDE SEQUENCE [LARGE SCALE GENOMIC DNA]</scope>
    <source>
        <strain evidence="5 6">Pla111</strain>
    </source>
</reference>
<feature type="domain" description="ParB-like N-terminal" evidence="4">
    <location>
        <begin position="1"/>
        <end position="93"/>
    </location>
</feature>
<dbReference type="SUPFAM" id="SSF110849">
    <property type="entry name" value="ParB/Sulfiredoxin"/>
    <property type="match status" value="1"/>
</dbReference>
<dbReference type="InterPro" id="IPR050336">
    <property type="entry name" value="Chromosome_partition/occlusion"/>
</dbReference>
<dbReference type="SMART" id="SM00470">
    <property type="entry name" value="ParB"/>
    <property type="match status" value="1"/>
</dbReference>
<dbReference type="InterPro" id="IPR003115">
    <property type="entry name" value="ParB_N"/>
</dbReference>
<organism evidence="5 6">
    <name type="scientific">Botrimarina hoheduenensis</name>
    <dbReference type="NCBI Taxonomy" id="2528000"/>
    <lineage>
        <taxon>Bacteria</taxon>
        <taxon>Pseudomonadati</taxon>
        <taxon>Planctomycetota</taxon>
        <taxon>Planctomycetia</taxon>
        <taxon>Pirellulales</taxon>
        <taxon>Lacipirellulaceae</taxon>
        <taxon>Botrimarina</taxon>
    </lineage>
</organism>